<dbReference type="KEGG" id="acs:100553505"/>
<evidence type="ECO:0000259" key="3">
    <source>
        <dbReference type="Pfam" id="PF15255"/>
    </source>
</evidence>
<evidence type="ECO:0000313" key="5">
    <source>
        <dbReference type="Proteomes" id="UP000001646"/>
    </source>
</evidence>
<dbReference type="Ensembl" id="ENSACAT00000009469.3">
    <property type="protein sequence ID" value="ENSACAP00000009276.3"/>
    <property type="gene ID" value="ENSACAG00000009481.4"/>
</dbReference>
<feature type="compositionally biased region" description="Basic residues" evidence="2">
    <location>
        <begin position="173"/>
        <end position="190"/>
    </location>
</feature>
<dbReference type="STRING" id="28377.ENSACAP00000009276"/>
<dbReference type="GeneID" id="100553505"/>
<dbReference type="OrthoDB" id="9450049at2759"/>
<reference evidence="4" key="3">
    <citation type="submission" date="2025-09" db="UniProtKB">
        <authorList>
            <consortium name="Ensembl"/>
        </authorList>
    </citation>
    <scope>IDENTIFICATION</scope>
</reference>
<keyword evidence="5" id="KW-1185">Reference proteome</keyword>
<dbReference type="InParanoid" id="G1KIY2"/>
<keyword evidence="1" id="KW-0597">Phosphoprotein</keyword>
<feature type="region of interest" description="Disordered" evidence="2">
    <location>
        <begin position="1"/>
        <end position="96"/>
    </location>
</feature>
<dbReference type="GO" id="GO:0071474">
    <property type="term" value="P:cellular hyperosmotic response"/>
    <property type="evidence" value="ECO:0007669"/>
    <property type="project" value="Ensembl"/>
</dbReference>
<feature type="domain" description="FAM21/CAPZIP" evidence="3">
    <location>
        <begin position="91"/>
        <end position="210"/>
    </location>
</feature>
<dbReference type="Bgee" id="ENSACAG00000009481">
    <property type="expression patterns" value="Expressed in adrenal gland and 11 other cell types or tissues"/>
</dbReference>
<dbReference type="AlphaFoldDB" id="G1KIY2"/>
<sequence length="376" mass="41287">MGEQRFPRNIPHLHNREEKSSETNVVTEKSASPSVAQLAGKFQDQSSVSGKEIPVAKPTRRKPPCSLPLHTHKTEPGQNGELKPSPNAPQPLKIKVKSSPMIEKLQANLAFAPASLLPGASPKSPGLKAMVSPFSSPPSTPVTPQSHSSESDETPVSFDQPPEGSHLQFYNKVRTRGSIKRRPPSRRFRKSQSEYGDELDSGVAASHQENGAKENNEEESVFDDKSKATKPSSPMADGTDDHEKQSQVVSDKTSPSNLSNRPEHREEGGGTEAMTLRKDTKEEKPHPNLPEKKQVEEIKVDKEKPPALDTAENTKRRSQQKVLGDREDGDTSHQENKRDEKDKLCGKEDAQQVSETQETGTPLPEGNTETPTSSRV</sequence>
<evidence type="ECO:0000313" key="4">
    <source>
        <dbReference type="Ensembl" id="ENSACAP00000009276.3"/>
    </source>
</evidence>
<dbReference type="Pfam" id="PF15255">
    <property type="entry name" value="CAP-ZIP_m"/>
    <property type="match status" value="1"/>
</dbReference>
<accession>G1KIY2</accession>
<dbReference type="GeneTree" id="ENSGT00940000153997"/>
<reference evidence="4" key="2">
    <citation type="submission" date="2025-08" db="UniProtKB">
        <authorList>
            <consortium name="Ensembl"/>
        </authorList>
    </citation>
    <scope>IDENTIFICATION</scope>
</reference>
<evidence type="ECO:0000256" key="2">
    <source>
        <dbReference type="SAM" id="MobiDB-lite"/>
    </source>
</evidence>
<name>G1KIY2_ANOCA</name>
<feature type="region of interest" description="Disordered" evidence="2">
    <location>
        <begin position="115"/>
        <end position="376"/>
    </location>
</feature>
<organism evidence="4 5">
    <name type="scientific">Anolis carolinensis</name>
    <name type="common">Green anole</name>
    <name type="synonym">American chameleon</name>
    <dbReference type="NCBI Taxonomy" id="28377"/>
    <lineage>
        <taxon>Eukaryota</taxon>
        <taxon>Metazoa</taxon>
        <taxon>Chordata</taxon>
        <taxon>Craniata</taxon>
        <taxon>Vertebrata</taxon>
        <taxon>Euteleostomi</taxon>
        <taxon>Lepidosauria</taxon>
        <taxon>Squamata</taxon>
        <taxon>Bifurcata</taxon>
        <taxon>Unidentata</taxon>
        <taxon>Episquamata</taxon>
        <taxon>Toxicofera</taxon>
        <taxon>Iguania</taxon>
        <taxon>Dactyloidae</taxon>
        <taxon>Anolis</taxon>
    </lineage>
</organism>
<feature type="compositionally biased region" description="Polar residues" evidence="2">
    <location>
        <begin position="22"/>
        <end position="35"/>
    </location>
</feature>
<gene>
    <name evidence="4" type="primary">RCSD1</name>
</gene>
<dbReference type="PANTHER" id="PTHR21669:SF2">
    <property type="entry name" value="CAPZ-INTERACTING PROTEIN"/>
    <property type="match status" value="1"/>
</dbReference>
<dbReference type="PANTHER" id="PTHR21669">
    <property type="entry name" value="CAPZ-INTERACTING PROTEIN AND RELATED PROTEINS"/>
    <property type="match status" value="1"/>
</dbReference>
<evidence type="ECO:0000256" key="1">
    <source>
        <dbReference type="ARBA" id="ARBA00022553"/>
    </source>
</evidence>
<reference evidence="4 5" key="1">
    <citation type="submission" date="2009-12" db="EMBL/GenBank/DDBJ databases">
        <title>The Genome Sequence of Anolis carolinensis (Green Anole Lizard).</title>
        <authorList>
            <consortium name="The Genome Sequencing Platform"/>
            <person name="Di Palma F."/>
            <person name="Alfoldi J."/>
            <person name="Heiman D."/>
            <person name="Young S."/>
            <person name="Grabherr M."/>
            <person name="Johnson J."/>
            <person name="Lander E.S."/>
            <person name="Lindblad-Toh K."/>
        </authorList>
    </citation>
    <scope>NUCLEOTIDE SEQUENCE [LARGE SCALE GENOMIC DNA]</scope>
    <source>
        <strain evidence="4 5">JBL SC #1</strain>
    </source>
</reference>
<dbReference type="GO" id="GO:0051015">
    <property type="term" value="F:actin filament binding"/>
    <property type="evidence" value="ECO:0007669"/>
    <property type="project" value="Ensembl"/>
</dbReference>
<dbReference type="eggNOG" id="ENOG502SRPU">
    <property type="taxonomic scope" value="Eukaryota"/>
</dbReference>
<protein>
    <submittedName>
        <fullName evidence="4">RCSD domain containing 1</fullName>
    </submittedName>
</protein>
<feature type="compositionally biased region" description="Basic and acidic residues" evidence="2">
    <location>
        <begin position="275"/>
        <end position="306"/>
    </location>
</feature>
<feature type="compositionally biased region" description="Basic and acidic residues" evidence="2">
    <location>
        <begin position="323"/>
        <end position="350"/>
    </location>
</feature>
<feature type="compositionally biased region" description="Polar residues" evidence="2">
    <location>
        <begin position="351"/>
        <end position="360"/>
    </location>
</feature>
<dbReference type="InterPro" id="IPR029341">
    <property type="entry name" value="FAM21/CAPZIP"/>
</dbReference>
<proteinExistence type="predicted"/>
<feature type="compositionally biased region" description="Polar residues" evidence="2">
    <location>
        <begin position="367"/>
        <end position="376"/>
    </location>
</feature>
<dbReference type="HOGENOM" id="CLU_039301_0_0_1"/>
<dbReference type="RefSeq" id="XP_003219176.1">
    <property type="nucleotide sequence ID" value="XM_003219128.4"/>
</dbReference>
<feature type="compositionally biased region" description="Polar residues" evidence="2">
    <location>
        <begin position="246"/>
        <end position="260"/>
    </location>
</feature>
<dbReference type="Proteomes" id="UP000001646">
    <property type="component" value="Chromosome 3"/>
</dbReference>
<dbReference type="CTD" id="92241"/>